<name>A0A7W5VJ14_9ACTN</name>
<organism evidence="1 2">
    <name type="scientific">Nonomuraea dietziae</name>
    <dbReference type="NCBI Taxonomy" id="65515"/>
    <lineage>
        <taxon>Bacteria</taxon>
        <taxon>Bacillati</taxon>
        <taxon>Actinomycetota</taxon>
        <taxon>Actinomycetes</taxon>
        <taxon>Streptosporangiales</taxon>
        <taxon>Streptosporangiaceae</taxon>
        <taxon>Nonomuraea</taxon>
    </lineage>
</organism>
<dbReference type="EMBL" id="JACIBV010000002">
    <property type="protein sequence ID" value="MBB3732883.1"/>
    <property type="molecule type" value="Genomic_DNA"/>
</dbReference>
<dbReference type="RefSeq" id="WP_221242703.1">
    <property type="nucleotide sequence ID" value="NZ_BAAAXX010000073.1"/>
</dbReference>
<comment type="caution">
    <text evidence="1">The sequence shown here is derived from an EMBL/GenBank/DDBJ whole genome shotgun (WGS) entry which is preliminary data.</text>
</comment>
<keyword evidence="2" id="KW-1185">Reference proteome</keyword>
<dbReference type="Proteomes" id="UP000579945">
    <property type="component" value="Unassembled WGS sequence"/>
</dbReference>
<accession>A0A7W5VJ14</accession>
<gene>
    <name evidence="1" type="ORF">FHR33_008830</name>
</gene>
<sequence>MSDRELARVQRRRQWPTILTQVAQRMAQERFVAASITGDAFVTPALRVPQLLRSLRHWQGLPYLLGRAVGLGVRPERLTGQLEPLSHG</sequence>
<reference evidence="1 2" key="1">
    <citation type="submission" date="2020-08" db="EMBL/GenBank/DDBJ databases">
        <title>Sequencing the genomes of 1000 actinobacteria strains.</title>
        <authorList>
            <person name="Klenk H.-P."/>
        </authorList>
    </citation>
    <scope>NUCLEOTIDE SEQUENCE [LARGE SCALE GENOMIC DNA]</scope>
    <source>
        <strain evidence="1 2">DSM 44320</strain>
    </source>
</reference>
<protein>
    <submittedName>
        <fullName evidence="1">Uncharacterized protein</fullName>
    </submittedName>
</protein>
<dbReference type="AlphaFoldDB" id="A0A7W5VJ14"/>
<evidence type="ECO:0000313" key="2">
    <source>
        <dbReference type="Proteomes" id="UP000579945"/>
    </source>
</evidence>
<proteinExistence type="predicted"/>
<dbReference type="GeneID" id="95396055"/>
<evidence type="ECO:0000313" key="1">
    <source>
        <dbReference type="EMBL" id="MBB3732883.1"/>
    </source>
</evidence>